<sequence length="430" mass="47120">MVSTYIIIIPINIDDTIVDIDIDTLSDTVPNAASMVSSRTAKMTRVPSLPTCLSVILVVANVATSCHAFTGIPSSTSSATKTNRLIATSAAMTKTRTTTPFFFAEETTSQQQQQQLSDADNSESSSSQMQQSSSSTTTTRKQQLFDDSTLAEANDALKSVGWGGMALMNDGDKREEEAALTSDDPFVKRIDASIREETGVGLEELLNPAKVVNLERDLFNLRNELAKLTGVNLQQNPPTELTTSICDGGGGGEAADAIRNKIAKKEKDLFIERKSVFRSWLKNVFLGQAILSTALSYVMATNPDALFGNFDWYRNISNMDTSISVLGFWWWWLFIVPSLRSRRPTGNEKRALDMAFLGTPLISLLSPVVTKDTGLIWMANFLVVAGSYGYAFLGSSGDDDDDDDDKRPGWLKFIYKSLDFGSGRERGARK</sequence>
<dbReference type="EMBL" id="JALLBG020000199">
    <property type="protein sequence ID" value="KAL3759594.1"/>
    <property type="molecule type" value="Genomic_DNA"/>
</dbReference>
<feature type="transmembrane region" description="Helical" evidence="2">
    <location>
        <begin position="280"/>
        <end position="301"/>
    </location>
</feature>
<feature type="transmembrane region" description="Helical" evidence="2">
    <location>
        <begin position="321"/>
        <end position="339"/>
    </location>
</feature>
<protein>
    <submittedName>
        <fullName evidence="3">Uncharacterized protein</fullName>
    </submittedName>
</protein>
<feature type="compositionally biased region" description="Low complexity" evidence="1">
    <location>
        <begin position="122"/>
        <end position="142"/>
    </location>
</feature>
<proteinExistence type="predicted"/>
<evidence type="ECO:0000256" key="1">
    <source>
        <dbReference type="SAM" id="MobiDB-lite"/>
    </source>
</evidence>
<evidence type="ECO:0000256" key="2">
    <source>
        <dbReference type="SAM" id="Phobius"/>
    </source>
</evidence>
<evidence type="ECO:0000313" key="3">
    <source>
        <dbReference type="EMBL" id="KAL3759594.1"/>
    </source>
</evidence>
<feature type="transmembrane region" description="Helical" evidence="2">
    <location>
        <begin position="351"/>
        <end position="369"/>
    </location>
</feature>
<keyword evidence="2" id="KW-0472">Membrane</keyword>
<keyword evidence="2" id="KW-1133">Transmembrane helix</keyword>
<feature type="transmembrane region" description="Helical" evidence="2">
    <location>
        <begin position="375"/>
        <end position="393"/>
    </location>
</feature>
<dbReference type="AlphaFoldDB" id="A0ABD3M6D3"/>
<dbReference type="Proteomes" id="UP001530293">
    <property type="component" value="Unassembled WGS sequence"/>
</dbReference>
<keyword evidence="2" id="KW-0812">Transmembrane</keyword>
<accession>A0ABD3M6D3</accession>
<organism evidence="3 4">
    <name type="scientific">Discostella pseudostelligera</name>
    <dbReference type="NCBI Taxonomy" id="259834"/>
    <lineage>
        <taxon>Eukaryota</taxon>
        <taxon>Sar</taxon>
        <taxon>Stramenopiles</taxon>
        <taxon>Ochrophyta</taxon>
        <taxon>Bacillariophyta</taxon>
        <taxon>Coscinodiscophyceae</taxon>
        <taxon>Thalassiosirophycidae</taxon>
        <taxon>Stephanodiscales</taxon>
        <taxon>Stephanodiscaceae</taxon>
        <taxon>Discostella</taxon>
    </lineage>
</organism>
<comment type="caution">
    <text evidence="3">The sequence shown here is derived from an EMBL/GenBank/DDBJ whole genome shotgun (WGS) entry which is preliminary data.</text>
</comment>
<feature type="compositionally biased region" description="Low complexity" evidence="1">
    <location>
        <begin position="105"/>
        <end position="115"/>
    </location>
</feature>
<evidence type="ECO:0000313" key="4">
    <source>
        <dbReference type="Proteomes" id="UP001530293"/>
    </source>
</evidence>
<feature type="region of interest" description="Disordered" evidence="1">
    <location>
        <begin position="105"/>
        <end position="142"/>
    </location>
</feature>
<gene>
    <name evidence="3" type="ORF">ACHAWU_009741</name>
</gene>
<keyword evidence="4" id="KW-1185">Reference proteome</keyword>
<name>A0ABD3M6D3_9STRA</name>
<reference evidence="3 4" key="1">
    <citation type="submission" date="2024-10" db="EMBL/GenBank/DDBJ databases">
        <title>Updated reference genomes for cyclostephanoid diatoms.</title>
        <authorList>
            <person name="Roberts W.R."/>
            <person name="Alverson A.J."/>
        </authorList>
    </citation>
    <scope>NUCLEOTIDE SEQUENCE [LARGE SCALE GENOMIC DNA]</scope>
    <source>
        <strain evidence="3 4">AJA232-27</strain>
    </source>
</reference>